<dbReference type="Proteomes" id="UP000559404">
    <property type="component" value="Unassembled WGS sequence"/>
</dbReference>
<sequence>MTNRRERRAARAEGTLDTASFLQTAARFIDLANRENRKIQATDLHLAFLWAAARYNAHVAKAVLEVDEHEAFVTDMVERYTEMLRQNLADPELDPPAGNG</sequence>
<dbReference type="Pfam" id="PF11342">
    <property type="entry name" value="DUF3144"/>
    <property type="match status" value="1"/>
</dbReference>
<protein>
    <submittedName>
        <fullName evidence="1">DUF3144 domain-containing protein</fullName>
    </submittedName>
</protein>
<organism evidence="1 2">
    <name type="scientific">Stappia taiwanensis</name>
    <dbReference type="NCBI Taxonomy" id="992267"/>
    <lineage>
        <taxon>Bacteria</taxon>
        <taxon>Pseudomonadati</taxon>
        <taxon>Pseudomonadota</taxon>
        <taxon>Alphaproteobacteria</taxon>
        <taxon>Hyphomicrobiales</taxon>
        <taxon>Stappiaceae</taxon>
        <taxon>Stappia</taxon>
    </lineage>
</organism>
<evidence type="ECO:0000313" key="1">
    <source>
        <dbReference type="EMBL" id="MBA4610163.1"/>
    </source>
</evidence>
<dbReference type="AlphaFoldDB" id="A0A838XT20"/>
<dbReference type="EMBL" id="JACEON010000001">
    <property type="protein sequence ID" value="MBA4610163.1"/>
    <property type="molecule type" value="Genomic_DNA"/>
</dbReference>
<dbReference type="Gene3D" id="1.10.287.3020">
    <property type="match status" value="1"/>
</dbReference>
<evidence type="ECO:0000313" key="2">
    <source>
        <dbReference type="Proteomes" id="UP000559404"/>
    </source>
</evidence>
<name>A0A838XT20_9HYPH</name>
<dbReference type="InterPro" id="IPR021490">
    <property type="entry name" value="DUF3144"/>
</dbReference>
<accession>A0A838XT20</accession>
<reference evidence="1 2" key="1">
    <citation type="submission" date="2020-07" db="EMBL/GenBank/DDBJ databases">
        <authorList>
            <person name="Li M."/>
        </authorList>
    </citation>
    <scope>NUCLEOTIDE SEQUENCE [LARGE SCALE GENOMIC DNA]</scope>
    <source>
        <strain evidence="1 2">DSM 23284</strain>
    </source>
</reference>
<comment type="caution">
    <text evidence="1">The sequence shown here is derived from an EMBL/GenBank/DDBJ whole genome shotgun (WGS) entry which is preliminary data.</text>
</comment>
<reference evidence="1 2" key="2">
    <citation type="submission" date="2020-08" db="EMBL/GenBank/DDBJ databases">
        <title>Stappia taiwanensis sp. nov., isolated from a coastal thermal spring.</title>
        <authorList>
            <person name="Kampfer P."/>
        </authorList>
    </citation>
    <scope>NUCLEOTIDE SEQUENCE [LARGE SCALE GENOMIC DNA]</scope>
    <source>
        <strain evidence="1 2">DSM 23284</strain>
    </source>
</reference>
<gene>
    <name evidence="1" type="ORF">H1W37_00755</name>
</gene>
<dbReference type="RefSeq" id="WP_181758354.1">
    <property type="nucleotide sequence ID" value="NZ_BMCR01000001.1"/>
</dbReference>
<proteinExistence type="predicted"/>
<keyword evidence="2" id="KW-1185">Reference proteome</keyword>